<dbReference type="Gene3D" id="3.30.420.40">
    <property type="match status" value="2"/>
</dbReference>
<evidence type="ECO:0000313" key="2">
    <source>
        <dbReference type="Proteomes" id="UP001379533"/>
    </source>
</evidence>
<proteinExistence type="predicted"/>
<evidence type="ECO:0000313" key="1">
    <source>
        <dbReference type="EMBL" id="WXB00154.1"/>
    </source>
</evidence>
<dbReference type="PANTHER" id="PTHR18964">
    <property type="entry name" value="ROK (REPRESSOR, ORF, KINASE) FAMILY"/>
    <property type="match status" value="1"/>
</dbReference>
<dbReference type="PANTHER" id="PTHR18964:SF174">
    <property type="entry name" value="D-ALLOSE KINASE-RELATED"/>
    <property type="match status" value="1"/>
</dbReference>
<protein>
    <submittedName>
        <fullName evidence="1">ROK family protein</fullName>
    </submittedName>
</protein>
<gene>
    <name evidence="1" type="ORF">LZC95_25480</name>
</gene>
<dbReference type="RefSeq" id="WP_394850796.1">
    <property type="nucleotide sequence ID" value="NZ_CP089982.1"/>
</dbReference>
<organism evidence="1 2">
    <name type="scientific">Pendulispora brunnea</name>
    <dbReference type="NCBI Taxonomy" id="2905690"/>
    <lineage>
        <taxon>Bacteria</taxon>
        <taxon>Pseudomonadati</taxon>
        <taxon>Myxococcota</taxon>
        <taxon>Myxococcia</taxon>
        <taxon>Myxococcales</taxon>
        <taxon>Sorangiineae</taxon>
        <taxon>Pendulisporaceae</taxon>
        <taxon>Pendulispora</taxon>
    </lineage>
</organism>
<name>A0ABZ2KNC0_9BACT</name>
<sequence>MSEEIRLGIDLGGTKVEGIVIRRRGDDIETLAKMRRPTERERGYEHILDVTAQVLAETERQAGLKDIARIGVGMPGSETQEGFVKNANTTALNGRPFRADLVARVGRPIVFANDANCFALAETVLGAARGSRVTFGVIMGTGVGGGIVIADEGTPRVWDGAQGIAGEWGHVVLEPERGLACYCGRRGCIETLLSGPFLEKAYAARSGERRKLVDVVARRESDPAAQSTLDHLVETFGRAMATVVNVLDPDVIVLGGGVSNIDVLYDAGTEALRRWAFTDKLRTKVVKHAVGDSAGVFGAAFLPK</sequence>
<keyword evidence="2" id="KW-1185">Reference proteome</keyword>
<dbReference type="EMBL" id="CP089982">
    <property type="protein sequence ID" value="WXB00154.1"/>
    <property type="molecule type" value="Genomic_DNA"/>
</dbReference>
<accession>A0ABZ2KNC0</accession>
<dbReference type="SUPFAM" id="SSF53067">
    <property type="entry name" value="Actin-like ATPase domain"/>
    <property type="match status" value="1"/>
</dbReference>
<dbReference type="InterPro" id="IPR043129">
    <property type="entry name" value="ATPase_NBD"/>
</dbReference>
<dbReference type="InterPro" id="IPR000600">
    <property type="entry name" value="ROK"/>
</dbReference>
<dbReference type="Pfam" id="PF00480">
    <property type="entry name" value="ROK"/>
    <property type="match status" value="1"/>
</dbReference>
<dbReference type="Proteomes" id="UP001379533">
    <property type="component" value="Chromosome"/>
</dbReference>
<reference evidence="1 2" key="1">
    <citation type="submission" date="2021-12" db="EMBL/GenBank/DDBJ databases">
        <title>Discovery of the Pendulisporaceae a myxobacterial family with distinct sporulation behavior and unique specialized metabolism.</title>
        <authorList>
            <person name="Garcia R."/>
            <person name="Popoff A."/>
            <person name="Bader C.D."/>
            <person name="Loehr J."/>
            <person name="Walesch S."/>
            <person name="Walt C."/>
            <person name="Boldt J."/>
            <person name="Bunk B."/>
            <person name="Haeckl F.J.F.P.J."/>
            <person name="Gunesch A.P."/>
            <person name="Birkelbach J."/>
            <person name="Nuebel U."/>
            <person name="Pietschmann T."/>
            <person name="Bach T."/>
            <person name="Mueller R."/>
        </authorList>
    </citation>
    <scope>NUCLEOTIDE SEQUENCE [LARGE SCALE GENOMIC DNA]</scope>
    <source>
        <strain evidence="1 2">MSr12523</strain>
    </source>
</reference>